<organism evidence="1 2">
    <name type="scientific">Amycolatopsis marina</name>
    <dbReference type="NCBI Taxonomy" id="490629"/>
    <lineage>
        <taxon>Bacteria</taxon>
        <taxon>Bacillati</taxon>
        <taxon>Actinomycetota</taxon>
        <taxon>Actinomycetes</taxon>
        <taxon>Pseudonocardiales</taxon>
        <taxon>Pseudonocardiaceae</taxon>
        <taxon>Amycolatopsis</taxon>
    </lineage>
</organism>
<reference evidence="2" key="1">
    <citation type="submission" date="2016-10" db="EMBL/GenBank/DDBJ databases">
        <authorList>
            <person name="Varghese N."/>
            <person name="Submissions S."/>
        </authorList>
    </citation>
    <scope>NUCLEOTIDE SEQUENCE [LARGE SCALE GENOMIC DNA]</scope>
    <source>
        <strain evidence="2">CGMCC 4.3568</strain>
    </source>
</reference>
<dbReference type="STRING" id="490629.SAMN05216266_102246"/>
<evidence type="ECO:0000313" key="2">
    <source>
        <dbReference type="Proteomes" id="UP000243799"/>
    </source>
</evidence>
<proteinExistence type="predicted"/>
<protein>
    <recommendedName>
        <fullName evidence="3">PH domain-containing protein</fullName>
    </recommendedName>
</protein>
<dbReference type="Proteomes" id="UP000243799">
    <property type="component" value="Unassembled WGS sequence"/>
</dbReference>
<gene>
    <name evidence="1" type="ORF">SAMN05216266_102246</name>
</gene>
<name>A0A1I0WVF6_9PSEU</name>
<dbReference type="OrthoDB" id="3629087at2"/>
<keyword evidence="2" id="KW-1185">Reference proteome</keyword>
<evidence type="ECO:0008006" key="3">
    <source>
        <dbReference type="Google" id="ProtNLM"/>
    </source>
</evidence>
<accession>A0A1I0WVF6</accession>
<dbReference type="AlphaFoldDB" id="A0A1I0WVF6"/>
<sequence length="128" mass="14123">MSLSADVRRRCAAFLPDGARLRYVFPGFATTLRGPIGMAGFLVVVTDTEIVVLACGWFRRHRPVSVWSRYPRTTTLGPLELSGSMDPLCHIGSLILEVPEEFVPVIRAVDAELSPAEQFLPPDPFPDL</sequence>
<dbReference type="RefSeq" id="WP_143101768.1">
    <property type="nucleotide sequence ID" value="NZ_FOKG01000002.1"/>
</dbReference>
<evidence type="ECO:0000313" key="1">
    <source>
        <dbReference type="EMBL" id="SFA92705.1"/>
    </source>
</evidence>
<dbReference type="EMBL" id="FOKG01000002">
    <property type="protein sequence ID" value="SFA92705.1"/>
    <property type="molecule type" value="Genomic_DNA"/>
</dbReference>